<dbReference type="Proteomes" id="UP000052008">
    <property type="component" value="Unassembled WGS sequence"/>
</dbReference>
<dbReference type="AlphaFoldDB" id="A0A0S7WS53"/>
<dbReference type="EMBL" id="LIZS01000034">
    <property type="protein sequence ID" value="KPJ52980.1"/>
    <property type="molecule type" value="Genomic_DNA"/>
</dbReference>
<evidence type="ECO:0000259" key="1">
    <source>
        <dbReference type="Pfam" id="PF03167"/>
    </source>
</evidence>
<organism evidence="2 3">
    <name type="scientific">candidate division TA06 bacterium DG_24</name>
    <dbReference type="NCBI Taxonomy" id="1703770"/>
    <lineage>
        <taxon>Bacteria</taxon>
        <taxon>Bacteria division TA06</taxon>
    </lineage>
</organism>
<dbReference type="STRING" id="1703770.AMJ39_06380"/>
<proteinExistence type="predicted"/>
<evidence type="ECO:0000313" key="3">
    <source>
        <dbReference type="Proteomes" id="UP000052008"/>
    </source>
</evidence>
<dbReference type="SUPFAM" id="SSF52141">
    <property type="entry name" value="Uracil-DNA glycosylase-like"/>
    <property type="match status" value="1"/>
</dbReference>
<dbReference type="InterPro" id="IPR036895">
    <property type="entry name" value="Uracil-DNA_glycosylase-like_sf"/>
</dbReference>
<evidence type="ECO:0000313" key="2">
    <source>
        <dbReference type="EMBL" id="KPJ52980.1"/>
    </source>
</evidence>
<reference evidence="2 3" key="1">
    <citation type="journal article" date="2015" name="Microbiome">
        <title>Genomic resolution of linkages in carbon, nitrogen, and sulfur cycling among widespread estuary sediment bacteria.</title>
        <authorList>
            <person name="Baker B.J."/>
            <person name="Lazar C.S."/>
            <person name="Teske A.P."/>
            <person name="Dick G.J."/>
        </authorList>
    </citation>
    <scope>NUCLEOTIDE SEQUENCE [LARGE SCALE GENOMIC DNA]</scope>
    <source>
        <strain evidence="2">DG_24</strain>
    </source>
</reference>
<dbReference type="Gene3D" id="3.40.470.10">
    <property type="entry name" value="Uracil-DNA glycosylase-like domain"/>
    <property type="match status" value="1"/>
</dbReference>
<dbReference type="InterPro" id="IPR005122">
    <property type="entry name" value="Uracil-DNA_glycosylase-like"/>
</dbReference>
<gene>
    <name evidence="2" type="ORF">AMJ39_06380</name>
</gene>
<sequence length="202" mass="22157">MRVSKRVKCEEFPCTDVKHECYVIPGVDVNPGDISIVMISEAAPEDSGDYYYSKGDPLFAQTTVQAFRDAGEDVSSLEDVVGLGVYLTTAVKCGKTGYGIKAATIKECSSLLEKELGLFPKTKVLMLMGDVAIKAVNYIAKRAGEGRVIPAGSTYKIRGQEYFFQGKRVFPSYLQAGPSFFIEKSKRRMIAEDIGVALRLVK</sequence>
<protein>
    <recommendedName>
        <fullName evidence="1">Uracil-DNA glycosylase-like domain-containing protein</fullName>
    </recommendedName>
</protein>
<dbReference type="Pfam" id="PF03167">
    <property type="entry name" value="UDG"/>
    <property type="match status" value="1"/>
</dbReference>
<name>A0A0S7WS53_UNCT6</name>
<dbReference type="PATRIC" id="fig|1703770.3.peg.1223"/>
<comment type="caution">
    <text evidence="2">The sequence shown here is derived from an EMBL/GenBank/DDBJ whole genome shotgun (WGS) entry which is preliminary data.</text>
</comment>
<feature type="domain" description="Uracil-DNA glycosylase-like" evidence="1">
    <location>
        <begin position="33"/>
        <end position="173"/>
    </location>
</feature>
<accession>A0A0S7WS53</accession>